<dbReference type="AlphaFoldDB" id="K2PAF6"/>
<feature type="transmembrane region" description="Helical" evidence="1">
    <location>
        <begin position="456"/>
        <end position="489"/>
    </location>
</feature>
<dbReference type="PROSITE" id="PS50191">
    <property type="entry name" value="CRAL_TRIO"/>
    <property type="match status" value="1"/>
</dbReference>
<dbReference type="SUPFAM" id="SSF52087">
    <property type="entry name" value="CRAL/TRIO domain"/>
    <property type="match status" value="1"/>
</dbReference>
<protein>
    <recommendedName>
        <fullName evidence="2">CRAL-TRIO domain-containing protein</fullName>
    </recommendedName>
</protein>
<dbReference type="InterPro" id="IPR055777">
    <property type="entry name" value="DUF7353"/>
</dbReference>
<keyword evidence="1" id="KW-0472">Membrane</keyword>
<evidence type="ECO:0000256" key="1">
    <source>
        <dbReference type="SAM" id="Phobius"/>
    </source>
</evidence>
<dbReference type="InterPro" id="IPR036865">
    <property type="entry name" value="CRAL-TRIO_dom_sf"/>
</dbReference>
<dbReference type="Proteomes" id="UP000007350">
    <property type="component" value="Unassembled WGS sequence"/>
</dbReference>
<keyword evidence="4" id="KW-1185">Reference proteome</keyword>
<feature type="transmembrane region" description="Helical" evidence="1">
    <location>
        <begin position="724"/>
        <end position="744"/>
    </location>
</feature>
<evidence type="ECO:0000313" key="4">
    <source>
        <dbReference type="Proteomes" id="UP000007350"/>
    </source>
</evidence>
<organism evidence="3 4">
    <name type="scientific">Trypanosoma cruzi marinkellei</name>
    <dbReference type="NCBI Taxonomy" id="85056"/>
    <lineage>
        <taxon>Eukaryota</taxon>
        <taxon>Discoba</taxon>
        <taxon>Euglenozoa</taxon>
        <taxon>Kinetoplastea</taxon>
        <taxon>Metakinetoplastina</taxon>
        <taxon>Trypanosomatida</taxon>
        <taxon>Trypanosomatidae</taxon>
        <taxon>Trypanosoma</taxon>
        <taxon>Schizotrypanum</taxon>
    </lineage>
</organism>
<keyword evidence="1" id="KW-0812">Transmembrane</keyword>
<reference evidence="3 4" key="1">
    <citation type="journal article" date="2012" name="BMC Genomics">
        <title>Comparative genomic analysis of human infective Trypanosoma cruzi lineages with the bat-restricted subspecies T. cruzi marinkellei.</title>
        <authorList>
            <person name="Franzen O."/>
            <person name="Talavera-Lopez C."/>
            <person name="Ochaya S."/>
            <person name="Butler C.E."/>
            <person name="Messenger L.A."/>
            <person name="Lewis M.D."/>
            <person name="Llewellyn M.S."/>
            <person name="Marinkelle C.J."/>
            <person name="Tyler K.M."/>
            <person name="Miles M.A."/>
            <person name="Andersson B."/>
        </authorList>
    </citation>
    <scope>NUCLEOTIDE SEQUENCE [LARGE SCALE GENOMIC DNA]</scope>
    <source>
        <strain evidence="3 4">B7</strain>
    </source>
</reference>
<feature type="transmembrane region" description="Helical" evidence="1">
    <location>
        <begin position="540"/>
        <end position="563"/>
    </location>
</feature>
<dbReference type="SMART" id="SM00516">
    <property type="entry name" value="SEC14"/>
    <property type="match status" value="1"/>
</dbReference>
<dbReference type="InterPro" id="IPR029058">
    <property type="entry name" value="AB_hydrolase_fold"/>
</dbReference>
<dbReference type="OrthoDB" id="262042at2759"/>
<dbReference type="InterPro" id="IPR053012">
    <property type="entry name" value="ER-organelle_contact"/>
</dbReference>
<dbReference type="PANTHER" id="PTHR46384:SF2">
    <property type="entry name" value="CRAL-TRIO DOMAIN-CONTAINING PROTEIN"/>
    <property type="match status" value="1"/>
</dbReference>
<feature type="domain" description="CRAL-TRIO" evidence="2">
    <location>
        <begin position="105"/>
        <end position="256"/>
    </location>
</feature>
<feature type="transmembrane region" description="Helical" evidence="1">
    <location>
        <begin position="957"/>
        <end position="977"/>
    </location>
</feature>
<dbReference type="Pfam" id="PF00650">
    <property type="entry name" value="CRAL_TRIO"/>
    <property type="match status" value="1"/>
</dbReference>
<dbReference type="GO" id="GO:0140284">
    <property type="term" value="C:endoplasmic reticulum-endosome membrane contact site"/>
    <property type="evidence" value="ECO:0007669"/>
    <property type="project" value="TreeGrafter"/>
</dbReference>
<feature type="transmembrane region" description="Helical" evidence="1">
    <location>
        <begin position="806"/>
        <end position="827"/>
    </location>
</feature>
<feature type="transmembrane region" description="Helical" evidence="1">
    <location>
        <begin position="575"/>
        <end position="596"/>
    </location>
</feature>
<dbReference type="PANTHER" id="PTHR46384">
    <property type="entry name" value="MOTILE SPERM DOMAIN-CONTAINING PROTEIN 2"/>
    <property type="match status" value="1"/>
</dbReference>
<dbReference type="CDD" id="cd00170">
    <property type="entry name" value="SEC14"/>
    <property type="match status" value="1"/>
</dbReference>
<feature type="transmembrane region" description="Helical" evidence="1">
    <location>
        <begin position="692"/>
        <end position="712"/>
    </location>
</feature>
<evidence type="ECO:0000313" key="3">
    <source>
        <dbReference type="EMBL" id="EKF38057.1"/>
    </source>
</evidence>
<accession>K2PAF6</accession>
<dbReference type="Gene3D" id="3.40.525.10">
    <property type="entry name" value="CRAL-TRIO lipid binding domain"/>
    <property type="match status" value="1"/>
</dbReference>
<sequence length="1129" mass="126028">MPTPAVCRSFVEGRGGLFMPHPTLLEIGVTAYTHQAEVDELRQRLKIPHNYFDCWLYGFLENKKFNIEETVSKIRRREVFEREQIAQHTMTDWMLQNMRKGIAQIIGNDKEGRVIFYVVTARDKPTAARREECKMTFDMMVSYATRLRADSKRCQMVMLINQEKASLWSNVDMTFQADIALRIAKFFPGAVDKMYICNMNRTLAAVAKPIFSRLPAIVSDRIIIVSDSELKAGKLLEYFDESVLPVALGGGNDCDHPENYTQFSVAIKEHFEQMKYALLRGLSVKEWELACLFPHGLPENSKSVSDRLENLSNSALLPNNTVIDSLWSRRSTSTDNSISQESLDVVTCDTIDTDCFCASRWDGEKCMAAGIPPVGRSISVGKRDFMDDYVEQFLLLESFFRGSIAETAEREWLSILQREVLARSTLSDAEQNMGKNTALFRRLPVPLRLIARGCLWLALMVMSLYFLIASVFGTLFLSCFMNILFFSMFIEPYKVFPYGCTLVVTGCHCALFCSRGIELARRTYNGELVDAFRLLGPRALLMQALACVAALIAFFVVFCVMASRYDVISGIQYSMATGWIVALCIILLYHFLYAFGVTGYYKSFRKESAAVATLYFFLDVDMDASQTTMRGTGTMEVTMASIVAMAAFAFGLSYVLDGSIFFLCATVTTTFWIGLFVVLFLNAGRASSTDGLLTVVAFYSGLTWLTIVFTTAEHGWKGRWGTSLGILLALTLVTDLVVFLYTFLPVKNRVARRWMFRASWMWIIAQFIAFLSLAFITDYRLGVITIILGVHLMLHGMRVGGGCSNYGVSIVVFVFFTALLFCIVGGWSTAQSVYKTPASTWLLPNYTWHGDNTPVSDVSLSQSLSFLPVCLVRFSSTVDIVGMALFAKLSDAGSLDVTVADMQKWFPNFRYVHNDTYLPSSFLQTKIFTSLSKGHNTTIVTLGSTDHIYPVMESMTIWINVVALSLLALATPSGWFVRLVSLISAADGLSSLLWNSSIDRERDILNAYVNSIVSPTHDVYFVGHGLAGAAAAFFVSNLPENVHSVTFASPLSAVAWRRGHNWMSDAFSSRVLSIISSSSVFSLRWMWGGISYMIPCNLPEGECRNIDSMARLLDALCGSNTRTGGGVKS</sequence>
<comment type="caution">
    <text evidence="3">The sequence shown here is derived from an EMBL/GenBank/DDBJ whole genome shotgun (WGS) entry which is preliminary data.</text>
</comment>
<evidence type="ECO:0000259" key="2">
    <source>
        <dbReference type="PROSITE" id="PS50191"/>
    </source>
</evidence>
<feature type="transmembrane region" description="Helical" evidence="1">
    <location>
        <begin position="660"/>
        <end position="680"/>
    </location>
</feature>
<name>K2PAF6_TRYCR</name>
<keyword evidence="1" id="KW-1133">Transmembrane helix</keyword>
<gene>
    <name evidence="3" type="ORF">MOQ_001738</name>
</gene>
<dbReference type="GO" id="GO:0012505">
    <property type="term" value="C:endomembrane system"/>
    <property type="evidence" value="ECO:0007669"/>
    <property type="project" value="TreeGrafter"/>
</dbReference>
<dbReference type="SUPFAM" id="SSF53474">
    <property type="entry name" value="alpha/beta-Hydrolases"/>
    <property type="match status" value="1"/>
</dbReference>
<dbReference type="Pfam" id="PF24044">
    <property type="entry name" value="DUF7353"/>
    <property type="match status" value="1"/>
</dbReference>
<proteinExistence type="predicted"/>
<feature type="transmembrane region" description="Helical" evidence="1">
    <location>
        <begin position="637"/>
        <end position="654"/>
    </location>
</feature>
<dbReference type="InterPro" id="IPR001251">
    <property type="entry name" value="CRAL-TRIO_dom"/>
</dbReference>
<feature type="transmembrane region" description="Helical" evidence="1">
    <location>
        <begin position="495"/>
        <end position="513"/>
    </location>
</feature>
<dbReference type="EMBL" id="AHKC01007590">
    <property type="protein sequence ID" value="EKF38057.1"/>
    <property type="molecule type" value="Genomic_DNA"/>
</dbReference>